<organism evidence="3 4">
    <name type="scientific">Halalkalibacter oceani</name>
    <dbReference type="NCBI Taxonomy" id="1653776"/>
    <lineage>
        <taxon>Bacteria</taxon>
        <taxon>Bacillati</taxon>
        <taxon>Bacillota</taxon>
        <taxon>Bacilli</taxon>
        <taxon>Bacillales</taxon>
        <taxon>Bacillaceae</taxon>
        <taxon>Halalkalibacter</taxon>
    </lineage>
</organism>
<dbReference type="InterPro" id="IPR029149">
    <property type="entry name" value="Creatin/AminoP/Spt16_N"/>
</dbReference>
<dbReference type="Proteomes" id="UP001139179">
    <property type="component" value="Unassembled WGS sequence"/>
</dbReference>
<dbReference type="AlphaFoldDB" id="A0A9X2IN76"/>
<dbReference type="InterPro" id="IPR000587">
    <property type="entry name" value="Creatinase_N"/>
</dbReference>
<dbReference type="PANTHER" id="PTHR46112:SF2">
    <property type="entry name" value="XAA-PRO AMINOPEPTIDASE P-RELATED"/>
    <property type="match status" value="1"/>
</dbReference>
<dbReference type="CDD" id="cd01066">
    <property type="entry name" value="APP_MetAP"/>
    <property type="match status" value="1"/>
</dbReference>
<reference evidence="3" key="1">
    <citation type="submission" date="2022-05" db="EMBL/GenBank/DDBJ databases">
        <title>Comparative Genomics of Spacecraft Associated Microbes.</title>
        <authorList>
            <person name="Tran M.T."/>
            <person name="Wright A."/>
            <person name="Seuylemezian A."/>
            <person name="Eisen J."/>
            <person name="Coil D."/>
        </authorList>
    </citation>
    <scope>NUCLEOTIDE SEQUENCE</scope>
    <source>
        <strain evidence="3">214.1.1</strain>
    </source>
</reference>
<evidence type="ECO:0000259" key="1">
    <source>
        <dbReference type="Pfam" id="PF00557"/>
    </source>
</evidence>
<dbReference type="EMBL" id="JAMBOL010000003">
    <property type="protein sequence ID" value="MCM3713511.1"/>
    <property type="molecule type" value="Genomic_DNA"/>
</dbReference>
<keyword evidence="4" id="KW-1185">Reference proteome</keyword>
<name>A0A9X2IN76_9BACI</name>
<dbReference type="Gene3D" id="3.90.230.10">
    <property type="entry name" value="Creatinase/methionine aminopeptidase superfamily"/>
    <property type="match status" value="1"/>
</dbReference>
<dbReference type="InterPro" id="IPR036005">
    <property type="entry name" value="Creatinase/aminopeptidase-like"/>
</dbReference>
<evidence type="ECO:0000259" key="2">
    <source>
        <dbReference type="Pfam" id="PF01321"/>
    </source>
</evidence>
<sequence>MENQQEKRRVEHLFPLSEYKQRLEKVKSRMVDVGIDVLLISNPSNMYYVSHYAAWSFYVHQMMIVTLDDDQPLWIGRQMDAGGVAKTTWLDEQHIIAYPDYYVQSTERHPIDFIANILTEIGQGSRVIGVEMDAHYFTALSYERLKHGLPNAKLKDTSSLVNGVRLIKSEQEIVYMKKAAKIVEKAMKAAYEAVAPGVRECDVAAAISHAQVQGTAEFGGDYPSIVPMLPTNEKTACPHLTWTERRYVEGDFLTIEIAGVYQRYHTPMARTMAVGRAPQHVKEMAAVVQEGIATTLAAIKPGMLAEEVEQVWRQTIGKYGFHKSSRLGYSVGLSFPPDWGEHTVSFRPGDQTVLQPNMTFHLMPGLWYDDYGVEITETIRITNRGVETMTAFPRDLYEKPVISIIPDEHTS</sequence>
<proteinExistence type="predicted"/>
<gene>
    <name evidence="3" type="ORF">M3202_05405</name>
</gene>
<dbReference type="PANTHER" id="PTHR46112">
    <property type="entry name" value="AMINOPEPTIDASE"/>
    <property type="match status" value="1"/>
</dbReference>
<dbReference type="SUPFAM" id="SSF53092">
    <property type="entry name" value="Creatinase/prolidase N-terminal domain"/>
    <property type="match status" value="1"/>
</dbReference>
<dbReference type="Pfam" id="PF00557">
    <property type="entry name" value="Peptidase_M24"/>
    <property type="match status" value="1"/>
</dbReference>
<evidence type="ECO:0000313" key="3">
    <source>
        <dbReference type="EMBL" id="MCM3713511.1"/>
    </source>
</evidence>
<dbReference type="Pfam" id="PF01321">
    <property type="entry name" value="Creatinase_N"/>
    <property type="match status" value="1"/>
</dbReference>
<dbReference type="InterPro" id="IPR000994">
    <property type="entry name" value="Pept_M24"/>
</dbReference>
<dbReference type="InterPro" id="IPR050659">
    <property type="entry name" value="Peptidase_M24B"/>
</dbReference>
<evidence type="ECO:0000313" key="4">
    <source>
        <dbReference type="Proteomes" id="UP001139179"/>
    </source>
</evidence>
<dbReference type="SUPFAM" id="SSF55920">
    <property type="entry name" value="Creatinase/aminopeptidase"/>
    <property type="match status" value="1"/>
</dbReference>
<dbReference type="Gene3D" id="3.40.350.10">
    <property type="entry name" value="Creatinase/prolidase N-terminal domain"/>
    <property type="match status" value="1"/>
</dbReference>
<dbReference type="RefSeq" id="WP_251222325.1">
    <property type="nucleotide sequence ID" value="NZ_JAMBOL010000003.1"/>
</dbReference>
<accession>A0A9X2IN76</accession>
<comment type="caution">
    <text evidence="3">The sequence shown here is derived from an EMBL/GenBank/DDBJ whole genome shotgun (WGS) entry which is preliminary data.</text>
</comment>
<feature type="domain" description="Creatinase N-terminal" evidence="2">
    <location>
        <begin position="22"/>
        <end position="167"/>
    </location>
</feature>
<protein>
    <submittedName>
        <fullName evidence="3">Xaa-Pro peptidase family protein</fullName>
    </submittedName>
</protein>
<feature type="domain" description="Peptidase M24" evidence="1">
    <location>
        <begin position="176"/>
        <end position="383"/>
    </location>
</feature>